<organism evidence="12 13">
    <name type="scientific">Dinoponera quadriceps</name>
    <name type="common">South American ant</name>
    <dbReference type="NCBI Taxonomy" id="609295"/>
    <lineage>
        <taxon>Eukaryota</taxon>
        <taxon>Metazoa</taxon>
        <taxon>Ecdysozoa</taxon>
        <taxon>Arthropoda</taxon>
        <taxon>Hexapoda</taxon>
        <taxon>Insecta</taxon>
        <taxon>Pterygota</taxon>
        <taxon>Neoptera</taxon>
        <taxon>Endopterygota</taxon>
        <taxon>Hymenoptera</taxon>
        <taxon>Apocrita</taxon>
        <taxon>Aculeata</taxon>
        <taxon>Formicoidea</taxon>
        <taxon>Formicidae</taxon>
        <taxon>Ponerinae</taxon>
        <taxon>Ponerini</taxon>
        <taxon>Dinoponera</taxon>
    </lineage>
</organism>
<dbReference type="GO" id="GO:0006270">
    <property type="term" value="P:DNA replication initiation"/>
    <property type="evidence" value="ECO:0007669"/>
    <property type="project" value="TreeGrafter"/>
</dbReference>
<dbReference type="Gene3D" id="1.20.930.80">
    <property type="match status" value="1"/>
</dbReference>
<keyword evidence="8" id="KW-0408">Iron</keyword>
<keyword evidence="7" id="KW-0479">Metal-binding</keyword>
<evidence type="ECO:0000256" key="9">
    <source>
        <dbReference type="ARBA" id="ARBA00023014"/>
    </source>
</evidence>
<evidence type="ECO:0000256" key="2">
    <source>
        <dbReference type="ARBA" id="ARBA00010564"/>
    </source>
</evidence>
<keyword evidence="5" id="KW-0639">Primosome</keyword>
<protein>
    <recommendedName>
        <fullName evidence="3">DNA primase large subunit</fullName>
    </recommendedName>
</protein>
<dbReference type="Pfam" id="PF26466">
    <property type="entry name" value="DNA_primase_lrg_N"/>
    <property type="match status" value="1"/>
</dbReference>
<dbReference type="KEGG" id="dqu:106741074"/>
<evidence type="ECO:0000256" key="7">
    <source>
        <dbReference type="ARBA" id="ARBA00022723"/>
    </source>
</evidence>
<dbReference type="GO" id="GO:0051539">
    <property type="term" value="F:4 iron, 4 sulfur cluster binding"/>
    <property type="evidence" value="ECO:0007669"/>
    <property type="project" value="UniProtKB-KW"/>
</dbReference>
<dbReference type="GeneID" id="106741074"/>
<evidence type="ECO:0000256" key="8">
    <source>
        <dbReference type="ARBA" id="ARBA00023004"/>
    </source>
</evidence>
<evidence type="ECO:0000256" key="6">
    <source>
        <dbReference type="ARBA" id="ARBA00022705"/>
    </source>
</evidence>
<sequence length="545" mass="64559">MTSEIQKFLLLIITEFNRLFYIISFIKVYRPKKMTSTTKRQISIQQLPSNFRDMYPHDLQFYQNTPFGEIMLDELQEISETRLKVLTLVERIHLLKLSMPVSKRKAALVRELRKLGLNESARLINNPGCKSHTDMDIYVRRRDHISHVILRSVVAFDVHKKCWFFKQEARLFKWRFSSLDNEGYRHFMQIYNFDFEPISQNEKDKIKEYLQVSSLHISDIDSMQFYKVPFSHVPSLVKKRKVFVKQGIAFIPEKDMGFVFTSYFRKILLSALEGARETRAKLYNDERFTRIFANLENIIHTENTVLVQDEDIQQYVSLERLDELSGTSYPFCMRVLHKALRKNHHLTHGGRVQYGLFLKGIGISLSDAMTLWKSEFTKVMNEAAFEKEHIYQIRFIFGEEGSRRDYQPYPCSKIMESIVAPRDYHGCPFKHMLRDVLEDELVDCGFNKLERSAITTLSRDDQYQAACNKYYEIKHGCFNDSPFKHPNVYFNESVKHHISYYNHGKIQFLVRSYVSNNSRFCTKRKTKLTLRLSIKDLTSENEDTW</sequence>
<evidence type="ECO:0000259" key="11">
    <source>
        <dbReference type="Pfam" id="PF04104"/>
    </source>
</evidence>
<proteinExistence type="inferred from homology"/>
<dbReference type="InterPro" id="IPR058560">
    <property type="entry name" value="DNA_primase_C"/>
</dbReference>
<evidence type="ECO:0000256" key="10">
    <source>
        <dbReference type="ARBA" id="ARBA00023125"/>
    </source>
</evidence>
<evidence type="ECO:0000256" key="3">
    <source>
        <dbReference type="ARBA" id="ARBA00019038"/>
    </source>
</evidence>
<keyword evidence="9" id="KW-0411">Iron-sulfur</keyword>
<dbReference type="GO" id="GO:0003677">
    <property type="term" value="F:DNA binding"/>
    <property type="evidence" value="ECO:0007669"/>
    <property type="project" value="UniProtKB-KW"/>
</dbReference>
<comment type="similarity">
    <text evidence="2">Belongs to the eukaryotic-type primase large subunit family.</text>
</comment>
<dbReference type="GO" id="GO:0005658">
    <property type="term" value="C:alpha DNA polymerase:primase complex"/>
    <property type="evidence" value="ECO:0007669"/>
    <property type="project" value="TreeGrafter"/>
</dbReference>
<dbReference type="AlphaFoldDB" id="A0A6P3WQN1"/>
<dbReference type="CDD" id="cd07322">
    <property type="entry name" value="PriL_PriS_Eukaryotic"/>
    <property type="match status" value="1"/>
</dbReference>
<evidence type="ECO:0000313" key="13">
    <source>
        <dbReference type="RefSeq" id="XP_014468167.1"/>
    </source>
</evidence>
<keyword evidence="6" id="KW-0235">DNA replication</keyword>
<dbReference type="InterPro" id="IPR016558">
    <property type="entry name" value="DNA_primase_lsu_euk"/>
</dbReference>
<evidence type="ECO:0000256" key="5">
    <source>
        <dbReference type="ARBA" id="ARBA00022515"/>
    </source>
</evidence>
<keyword evidence="4" id="KW-0004">4Fe-4S</keyword>
<dbReference type="PANTHER" id="PTHR10537">
    <property type="entry name" value="DNA PRIMASE LARGE SUBUNIT"/>
    <property type="match status" value="1"/>
</dbReference>
<keyword evidence="10" id="KW-0238">DNA-binding</keyword>
<comment type="cofactor">
    <cofactor evidence="1">
        <name>[4Fe-4S] cluster</name>
        <dbReference type="ChEBI" id="CHEBI:49883"/>
    </cofactor>
</comment>
<keyword evidence="12" id="KW-1185">Reference proteome</keyword>
<evidence type="ECO:0000313" key="12">
    <source>
        <dbReference type="Proteomes" id="UP000515204"/>
    </source>
</evidence>
<dbReference type="Pfam" id="PF04104">
    <property type="entry name" value="DNA_primase_lrg"/>
    <property type="match status" value="1"/>
</dbReference>
<evidence type="ECO:0000256" key="4">
    <source>
        <dbReference type="ARBA" id="ARBA00022485"/>
    </source>
</evidence>
<dbReference type="GO" id="GO:0046872">
    <property type="term" value="F:metal ion binding"/>
    <property type="evidence" value="ECO:0007669"/>
    <property type="project" value="UniProtKB-KW"/>
</dbReference>
<dbReference type="RefSeq" id="XP_014468167.1">
    <property type="nucleotide sequence ID" value="XM_014612681.1"/>
</dbReference>
<dbReference type="GO" id="GO:0006269">
    <property type="term" value="P:DNA replication, synthesis of primer"/>
    <property type="evidence" value="ECO:0007669"/>
    <property type="project" value="UniProtKB-KW"/>
</dbReference>
<reference evidence="13" key="1">
    <citation type="submission" date="2025-08" db="UniProtKB">
        <authorList>
            <consortium name="RefSeq"/>
        </authorList>
    </citation>
    <scope>IDENTIFICATION</scope>
</reference>
<dbReference type="InterPro" id="IPR007238">
    <property type="entry name" value="DNA_primase_lsu_euk/arc"/>
</dbReference>
<gene>
    <name evidence="13" type="primary">LOC106741074</name>
</gene>
<dbReference type="Proteomes" id="UP000515204">
    <property type="component" value="Unplaced"/>
</dbReference>
<accession>A0A6P3WQN1</accession>
<evidence type="ECO:0000256" key="1">
    <source>
        <dbReference type="ARBA" id="ARBA00001966"/>
    </source>
</evidence>
<name>A0A6P3WQN1_DINQU</name>
<dbReference type="PANTHER" id="PTHR10537:SF3">
    <property type="entry name" value="DNA PRIMASE LARGE SUBUNIT"/>
    <property type="match status" value="1"/>
</dbReference>
<feature type="domain" description="DNA primase large subunit C-terminal" evidence="11">
    <location>
        <begin position="322"/>
        <end position="490"/>
    </location>
</feature>
<dbReference type="OrthoDB" id="421393at2759"/>